<reference evidence="2 3" key="1">
    <citation type="submission" date="2016-03" db="EMBL/GenBank/DDBJ databases">
        <title>EvidentialGene: Evidence-directed Construction of Genes on Genomes.</title>
        <authorList>
            <person name="Gilbert D.G."/>
            <person name="Choi J.-H."/>
            <person name="Mockaitis K."/>
            <person name="Colbourne J."/>
            <person name="Pfrender M."/>
        </authorList>
    </citation>
    <scope>NUCLEOTIDE SEQUENCE [LARGE SCALE GENOMIC DNA]</scope>
    <source>
        <strain evidence="2 3">Xinb3</strain>
        <tissue evidence="2">Complete organism</tissue>
    </source>
</reference>
<comment type="caution">
    <text evidence="2">The sequence shown here is derived from an EMBL/GenBank/DDBJ whole genome shotgun (WGS) entry which is preliminary data.</text>
</comment>
<feature type="region of interest" description="Disordered" evidence="1">
    <location>
        <begin position="55"/>
        <end position="106"/>
    </location>
</feature>
<keyword evidence="3" id="KW-1185">Reference proteome</keyword>
<name>A0A162QJU1_9CRUS</name>
<dbReference type="EMBL" id="LRGB01000319">
    <property type="protein sequence ID" value="KZS19744.1"/>
    <property type="molecule type" value="Genomic_DNA"/>
</dbReference>
<protein>
    <submittedName>
        <fullName evidence="2">Uncharacterized protein</fullName>
    </submittedName>
</protein>
<proteinExistence type="predicted"/>
<gene>
    <name evidence="2" type="ORF">APZ42_013732</name>
</gene>
<organism evidence="2 3">
    <name type="scientific">Daphnia magna</name>
    <dbReference type="NCBI Taxonomy" id="35525"/>
    <lineage>
        <taxon>Eukaryota</taxon>
        <taxon>Metazoa</taxon>
        <taxon>Ecdysozoa</taxon>
        <taxon>Arthropoda</taxon>
        <taxon>Crustacea</taxon>
        <taxon>Branchiopoda</taxon>
        <taxon>Diplostraca</taxon>
        <taxon>Cladocera</taxon>
        <taxon>Anomopoda</taxon>
        <taxon>Daphniidae</taxon>
        <taxon>Daphnia</taxon>
    </lineage>
</organism>
<evidence type="ECO:0000313" key="2">
    <source>
        <dbReference type="EMBL" id="KZS19744.1"/>
    </source>
</evidence>
<sequence length="106" mass="12275">MHLHSEDLLMRRKAFLMQPEIQRLSRLLDDCDHWFCETSTDSNSRDIIRNLCEYYGETDSGSTDDDDVDQGTETEDELDEREPESDSGSTEDNDVDQGTESEDEFD</sequence>
<evidence type="ECO:0000256" key="1">
    <source>
        <dbReference type="SAM" id="MobiDB-lite"/>
    </source>
</evidence>
<accession>A0A162QJU1</accession>
<evidence type="ECO:0000313" key="3">
    <source>
        <dbReference type="Proteomes" id="UP000076858"/>
    </source>
</evidence>
<feature type="compositionally biased region" description="Acidic residues" evidence="1">
    <location>
        <begin position="62"/>
        <end position="106"/>
    </location>
</feature>
<dbReference type="Proteomes" id="UP000076858">
    <property type="component" value="Unassembled WGS sequence"/>
</dbReference>
<dbReference type="AlphaFoldDB" id="A0A162QJU1"/>